<dbReference type="RefSeq" id="WP_059033682.1">
    <property type="nucleotide sequence ID" value="NZ_BSDN01000007.1"/>
</dbReference>
<dbReference type="OrthoDB" id="9796616at2"/>
<evidence type="ECO:0000256" key="8">
    <source>
        <dbReference type="SAM" id="Phobius"/>
    </source>
</evidence>
<sequence length="167" mass="18571">MRTLVYGLLIIVLTVIQATFSNLFGAYTSGLNLPLIFAFCLSMVKNERSGFTAGFISGFLQDALFGTFIGMNTIATSVSAYIVGLSSKNLYKGRAVITMMLVFIGSVIFKFIFVVIALFTGQLTSSPQYIMSAVVLPPFANMIISPLIYLLTYRIEDFFDFYFNLKY</sequence>
<dbReference type="EMBL" id="DF977003">
    <property type="protein sequence ID" value="GAQ25986.1"/>
    <property type="molecule type" value="Genomic_DNA"/>
</dbReference>
<evidence type="ECO:0000256" key="6">
    <source>
        <dbReference type="ARBA" id="ARBA00022989"/>
    </source>
</evidence>
<evidence type="ECO:0000256" key="2">
    <source>
        <dbReference type="ARBA" id="ARBA00007776"/>
    </source>
</evidence>
<dbReference type="GO" id="GO:0008360">
    <property type="term" value="P:regulation of cell shape"/>
    <property type="evidence" value="ECO:0007669"/>
    <property type="project" value="UniProtKB-KW"/>
</dbReference>
<keyword evidence="5" id="KW-0133">Cell shape</keyword>
<feature type="transmembrane region" description="Helical" evidence="8">
    <location>
        <begin position="63"/>
        <end position="83"/>
    </location>
</feature>
<dbReference type="NCBIfam" id="TIGR03426">
    <property type="entry name" value="shape_MreD"/>
    <property type="match status" value="1"/>
</dbReference>
<evidence type="ECO:0000256" key="1">
    <source>
        <dbReference type="ARBA" id="ARBA00004651"/>
    </source>
</evidence>
<evidence type="ECO:0000313" key="10">
    <source>
        <dbReference type="Proteomes" id="UP000062160"/>
    </source>
</evidence>
<proteinExistence type="inferred from homology"/>
<evidence type="ECO:0000256" key="3">
    <source>
        <dbReference type="ARBA" id="ARBA00022475"/>
    </source>
</evidence>
<keyword evidence="3" id="KW-1003">Cell membrane</keyword>
<evidence type="ECO:0000256" key="5">
    <source>
        <dbReference type="ARBA" id="ARBA00022960"/>
    </source>
</evidence>
<dbReference type="Proteomes" id="UP000062160">
    <property type="component" value="Unassembled WGS sequence"/>
</dbReference>
<evidence type="ECO:0000256" key="7">
    <source>
        <dbReference type="ARBA" id="ARBA00023136"/>
    </source>
</evidence>
<dbReference type="GO" id="GO:0005886">
    <property type="term" value="C:plasma membrane"/>
    <property type="evidence" value="ECO:0007669"/>
    <property type="project" value="UniProtKB-SubCell"/>
</dbReference>
<comment type="similarity">
    <text evidence="2">Belongs to the MreD family.</text>
</comment>
<keyword evidence="4 8" id="KW-0812">Transmembrane</keyword>
<dbReference type="AlphaFoldDB" id="A0A0U9HGJ9"/>
<feature type="transmembrane region" description="Helical" evidence="8">
    <location>
        <begin position="95"/>
        <end position="123"/>
    </location>
</feature>
<keyword evidence="10" id="KW-1185">Reference proteome</keyword>
<dbReference type="InterPro" id="IPR007227">
    <property type="entry name" value="Cell_shape_determining_MreD"/>
</dbReference>
<dbReference type="STRING" id="224999.GCA_001485475_02024"/>
<gene>
    <name evidence="9" type="ORF">TSYNT_9239</name>
</gene>
<keyword evidence="6 8" id="KW-1133">Transmembrane helix</keyword>
<reference evidence="9" key="1">
    <citation type="journal article" date="2016" name="Genome Announc.">
        <title>Draft Genome Sequence of the Syntrophic Lactate-Degrading Bacterium Tepidanaerobacter syntrophicus JLT.</title>
        <authorList>
            <person name="Matsuura N."/>
            <person name="Ohashi A."/>
            <person name="Tourlousse D.M."/>
            <person name="Sekiguchi Y."/>
        </authorList>
    </citation>
    <scope>NUCLEOTIDE SEQUENCE [LARGE SCALE GENOMIC DNA]</scope>
    <source>
        <strain evidence="9">JL</strain>
    </source>
</reference>
<comment type="subcellular location">
    <subcellularLocation>
        <location evidence="1">Cell membrane</location>
        <topology evidence="1">Multi-pass membrane protein</topology>
    </subcellularLocation>
</comment>
<protein>
    <submittedName>
        <fullName evidence="9">Rod shape-determining protein MreD</fullName>
    </submittedName>
</protein>
<organism evidence="9">
    <name type="scientific">Tepidanaerobacter syntrophicus</name>
    <dbReference type="NCBI Taxonomy" id="224999"/>
    <lineage>
        <taxon>Bacteria</taxon>
        <taxon>Bacillati</taxon>
        <taxon>Bacillota</taxon>
        <taxon>Clostridia</taxon>
        <taxon>Thermosediminibacterales</taxon>
        <taxon>Tepidanaerobacteraceae</taxon>
        <taxon>Tepidanaerobacter</taxon>
    </lineage>
</organism>
<feature type="transmembrane region" description="Helical" evidence="8">
    <location>
        <begin position="129"/>
        <end position="151"/>
    </location>
</feature>
<evidence type="ECO:0000256" key="4">
    <source>
        <dbReference type="ARBA" id="ARBA00022692"/>
    </source>
</evidence>
<accession>A0A0U9HGJ9</accession>
<evidence type="ECO:0000313" key="9">
    <source>
        <dbReference type="EMBL" id="GAQ25986.1"/>
    </source>
</evidence>
<name>A0A0U9HGJ9_9FIRM</name>
<dbReference type="Pfam" id="PF04093">
    <property type="entry name" value="MreD"/>
    <property type="match status" value="1"/>
</dbReference>
<keyword evidence="7 8" id="KW-0472">Membrane</keyword>